<dbReference type="InterPro" id="IPR035976">
    <property type="entry name" value="Sushi/SCR/CCP_sf"/>
</dbReference>
<keyword evidence="6" id="KW-0472">Membrane</keyword>
<name>A0A7R9KEL2_9ACAR</name>
<evidence type="ECO:0000256" key="1">
    <source>
        <dbReference type="ARBA" id="ARBA00022659"/>
    </source>
</evidence>
<evidence type="ECO:0000256" key="2">
    <source>
        <dbReference type="ARBA" id="ARBA00022737"/>
    </source>
</evidence>
<feature type="domain" description="Sushi" evidence="7">
    <location>
        <begin position="434"/>
        <end position="503"/>
    </location>
</feature>
<dbReference type="Gene3D" id="2.10.70.10">
    <property type="entry name" value="Complement Module, domain 1"/>
    <property type="match status" value="7"/>
</dbReference>
<dbReference type="PANTHER" id="PTHR19325">
    <property type="entry name" value="COMPLEMENT COMPONENT-RELATED SUSHI DOMAIN-CONTAINING"/>
    <property type="match status" value="1"/>
</dbReference>
<evidence type="ECO:0000256" key="4">
    <source>
        <dbReference type="ARBA" id="ARBA00023180"/>
    </source>
</evidence>
<proteinExistence type="predicted"/>
<reference evidence="8" key="1">
    <citation type="submission" date="2020-11" db="EMBL/GenBank/DDBJ databases">
        <authorList>
            <person name="Tran Van P."/>
        </authorList>
    </citation>
    <scope>NUCLEOTIDE SEQUENCE</scope>
</reference>
<keyword evidence="3 5" id="KW-1015">Disulfide bond</keyword>
<evidence type="ECO:0000313" key="8">
    <source>
        <dbReference type="EMBL" id="CAD7621319.1"/>
    </source>
</evidence>
<evidence type="ECO:0000313" key="9">
    <source>
        <dbReference type="Proteomes" id="UP000759131"/>
    </source>
</evidence>
<feature type="disulfide bond" evidence="5">
    <location>
        <begin position="474"/>
        <end position="501"/>
    </location>
</feature>
<evidence type="ECO:0000259" key="7">
    <source>
        <dbReference type="PROSITE" id="PS50923"/>
    </source>
</evidence>
<dbReference type="CDD" id="cd00033">
    <property type="entry name" value="CCP"/>
    <property type="match status" value="5"/>
</dbReference>
<gene>
    <name evidence="8" type="ORF">OSB1V03_LOCUS1791</name>
</gene>
<keyword evidence="6" id="KW-1133">Transmembrane helix</keyword>
<keyword evidence="1 5" id="KW-0768">Sushi</keyword>
<dbReference type="PANTHER" id="PTHR19325:SF567">
    <property type="entry name" value="SUSHI, VON WILLEBRAND FACTOR TYPE A, EGF AND PENTRAXIN DOMAIN-CONTAINING PROTEIN 1-LIKE"/>
    <property type="match status" value="1"/>
</dbReference>
<dbReference type="OrthoDB" id="10655364at2759"/>
<dbReference type="EMBL" id="OC855141">
    <property type="protein sequence ID" value="CAD7621319.1"/>
    <property type="molecule type" value="Genomic_DNA"/>
</dbReference>
<dbReference type="SUPFAM" id="SSF57535">
    <property type="entry name" value="Complement control module/SCR domain"/>
    <property type="match status" value="8"/>
</dbReference>
<protein>
    <recommendedName>
        <fullName evidence="7">Sushi domain-containing protein</fullName>
    </recommendedName>
</protein>
<accession>A0A7R9KEL2</accession>
<dbReference type="SMART" id="SM00032">
    <property type="entry name" value="CCP"/>
    <property type="match status" value="8"/>
</dbReference>
<evidence type="ECO:0000256" key="6">
    <source>
        <dbReference type="SAM" id="Phobius"/>
    </source>
</evidence>
<feature type="domain" description="Sushi" evidence="7">
    <location>
        <begin position="196"/>
        <end position="251"/>
    </location>
</feature>
<keyword evidence="6" id="KW-0812">Transmembrane</keyword>
<keyword evidence="9" id="KW-1185">Reference proteome</keyword>
<dbReference type="Proteomes" id="UP000759131">
    <property type="component" value="Unassembled WGS sequence"/>
</dbReference>
<keyword evidence="2" id="KW-0677">Repeat</keyword>
<dbReference type="EMBL" id="CAJPIZ010000566">
    <property type="protein sequence ID" value="CAG2101749.1"/>
    <property type="molecule type" value="Genomic_DNA"/>
</dbReference>
<dbReference type="PROSITE" id="PS50923">
    <property type="entry name" value="SUSHI"/>
    <property type="match status" value="4"/>
</dbReference>
<feature type="transmembrane region" description="Helical" evidence="6">
    <location>
        <begin position="585"/>
        <end position="607"/>
    </location>
</feature>
<sequence>MLHKQVVAIPPGADIYTTDGNKQTLFANQSIYEINTKVHYFCSDQSAVLVGNKVRHCQYGHWIGAVPQCAFIHDKTIYDINKSNESHHVHITNATDVASITQIIGTEFRRVRGQSPANGCFTLDSGNFYNTFITSLIRPAIIDFIRIRIYSNTLKKFGPQGFDMQFTLLTGTDQFTHMCLTSEIDRSVTSLYHFDMDCGKPDEPLVMDVIKTGKASHKYECNDNRYTLYGAHTVECGPNGQWLNPFPRCVPKTYCKTSDIDISVNSSLEIKYTNNITVDDGNRDILYVPNGLFVNLSCGDNYDNLNGNENGIYELSGPPVIYCNNSQWVRLTTGYDNTSAVCVFVNETEILAQDIRSRTLQSNSSTLIYTFTTILLLCIIIIITLIVFTIRSNRKNEEKRRNARKSVLTVQNIYDFQSNMCLSQNCYDLNDRTCYCGSPAIPVDASIYITTGKKSSQLDNEYNYRHNFKVHYNCKYKNSTLVGNNVRHCRYGHWTGDVPRCAIAYDTNTYHLNKLNSTQTTSDAKNTETFNSKQSETGSPAPTDCLAWDETGFTTTLSQPTLINYIRLRLYSTLLKRLAKRRNVITFWASLVKAYGVVSCRTIATYLTVGDGFLTVDFECTQRNHTLSKQIYFYVSFENGFQDIYHRFPDKSDVSTFMTCDIKLYHFNPNCGQPEEPLLMDVVSGGRNGGYKYKCNDDRYTLYGAHTVECGPNGQWLNPFPRCVPKTYCKTSDINIPVNSGLDIINTENITVNDGPTRVNCINREWVGLTAGDNTTAVCEFVNKTEDNIQTVSTTYHKRRYERKGALSIKQAQYDDSLSIDPDLNHVYDYADFGQPECIWSATDLTQASDGYMTVEFDCNQTIGAVKDFKFIVFHFNLDCGQPDKPLGMDVMMNSTGNGVYKYKCNDDRYTLYGAHTSVGKVNHVSRDSRSLTLTGRDPHTVECGPNGQWVNPFPRCVPKTYCQKSDIDISVNTGLKISYPDEIKVNDGNRKIIYVPNGLYANLSCEQTKQNDGNYNNKTVNENGRYEVIGPTEIYCNNSQWVGLTTTGDNSTSSHNKKRAEKTRNARKSVLIAIPPGANIYTIDGNNQTIIGNKSNYENNIKVHYVCRDENAILMGNKVRQCYYGHWTGDVPQCAIAYDKDTYRMNKFNKTHLVYMTNSANIMNDTEYIAERDVIRKIQYRNHCLPIDVDGNLASFCTTITTTKIVYVRYRIYSNMLKQVGHQGLSLVFIAKVSALGYGRQECIRSATDLTHGSDGYMTVEFNCNQTKYTVAEKIILYTLYGAHTVECGPNGQWLNHFPRCVPKSYCNTLDINISTNNGLEISYLENITVNDGNRDIVYVPNGLYANLSCGQYKHNDNNYKNSTRNEKGMYEVMGLTEIYCNNSQWVGLTADYDNTTTSYHKKRAENKRNATKSELNIYDDNLFVDPDLDNVYEYEDYEKIYEYDTITAPVDEYKHVFYVCEGGTELVGNNVRHCWNGYWIGNVPRCDGSRLPAPDGCKPWDTDGLRRVFGTDLKGGYGVDYIRIKVYSVALKTRRQQAIGYRFRASLNNEAQECRLSRTDQSAAADGYLGVEFECIHSKQSPTQRIYFGVGFDGESQNFYRNFQRIADDSDLSICDLNLYYFIGSCGEPDRPLAMEECKHNYTLYGHQTVKCGPNGQWLNPFPRCVPKTYCKTSDIKGPTEIYCNNSQWLGLNTIRDNITTFCEFVNKTDSYHKKREEKRKNATKQEFNIHDDIYCLHTSVYIL</sequence>
<keyword evidence="4" id="KW-0325">Glycoprotein</keyword>
<dbReference type="Pfam" id="PF00084">
    <property type="entry name" value="Sushi"/>
    <property type="match status" value="3"/>
</dbReference>
<comment type="caution">
    <text evidence="5">Lacks conserved residue(s) required for the propagation of feature annotation.</text>
</comment>
<feature type="domain" description="Sushi" evidence="7">
    <location>
        <begin position="669"/>
        <end position="725"/>
    </location>
</feature>
<feature type="domain" description="Sushi" evidence="7">
    <location>
        <begin position="1242"/>
        <end position="1304"/>
    </location>
</feature>
<dbReference type="InterPro" id="IPR050350">
    <property type="entry name" value="Compl-Cell_Adhes-Reg"/>
</dbReference>
<organism evidence="8">
    <name type="scientific">Medioppia subpectinata</name>
    <dbReference type="NCBI Taxonomy" id="1979941"/>
    <lineage>
        <taxon>Eukaryota</taxon>
        <taxon>Metazoa</taxon>
        <taxon>Ecdysozoa</taxon>
        <taxon>Arthropoda</taxon>
        <taxon>Chelicerata</taxon>
        <taxon>Arachnida</taxon>
        <taxon>Acari</taxon>
        <taxon>Acariformes</taxon>
        <taxon>Sarcoptiformes</taxon>
        <taxon>Oribatida</taxon>
        <taxon>Brachypylina</taxon>
        <taxon>Oppioidea</taxon>
        <taxon>Oppiidae</taxon>
        <taxon>Medioppia</taxon>
    </lineage>
</organism>
<evidence type="ECO:0000256" key="5">
    <source>
        <dbReference type="PROSITE-ProRule" id="PRU00302"/>
    </source>
</evidence>
<evidence type="ECO:0000256" key="3">
    <source>
        <dbReference type="ARBA" id="ARBA00023157"/>
    </source>
</evidence>
<feature type="transmembrane region" description="Helical" evidence="6">
    <location>
        <begin position="367"/>
        <end position="390"/>
    </location>
</feature>
<dbReference type="InterPro" id="IPR000436">
    <property type="entry name" value="Sushi_SCR_CCP_dom"/>
</dbReference>